<dbReference type="PANTHER" id="PTHR37813:SF1">
    <property type="entry name" value="FELS-2 PROPHAGE PROTEIN"/>
    <property type="match status" value="1"/>
</dbReference>
<name>A0ABR7F4I6_9FIRM</name>
<dbReference type="SUPFAM" id="SSF48371">
    <property type="entry name" value="ARM repeat"/>
    <property type="match status" value="1"/>
</dbReference>
<accession>A0ABR7F4I6</accession>
<organism evidence="1 2">
    <name type="scientific">Eubacterium segne</name>
    <dbReference type="NCBI Taxonomy" id="2763045"/>
    <lineage>
        <taxon>Bacteria</taxon>
        <taxon>Bacillati</taxon>
        <taxon>Bacillota</taxon>
        <taxon>Clostridia</taxon>
        <taxon>Eubacteriales</taxon>
        <taxon>Eubacteriaceae</taxon>
        <taxon>Eubacterium</taxon>
    </lineage>
</organism>
<evidence type="ECO:0008006" key="3">
    <source>
        <dbReference type="Google" id="ProtNLM"/>
    </source>
</evidence>
<dbReference type="PANTHER" id="PTHR37813">
    <property type="entry name" value="FELS-2 PROPHAGE PROTEIN"/>
    <property type="match status" value="1"/>
</dbReference>
<keyword evidence="2" id="KW-1185">Reference proteome</keyword>
<evidence type="ECO:0000313" key="2">
    <source>
        <dbReference type="Proteomes" id="UP000597877"/>
    </source>
</evidence>
<comment type="caution">
    <text evidence="1">The sequence shown here is derived from an EMBL/GenBank/DDBJ whole genome shotgun (WGS) entry which is preliminary data.</text>
</comment>
<proteinExistence type="predicted"/>
<reference evidence="1 2" key="1">
    <citation type="submission" date="2020-08" db="EMBL/GenBank/DDBJ databases">
        <title>Genome public.</title>
        <authorList>
            <person name="Liu C."/>
            <person name="Sun Q."/>
        </authorList>
    </citation>
    <scope>NUCLEOTIDE SEQUENCE [LARGE SCALE GENOMIC DNA]</scope>
    <source>
        <strain evidence="1 2">BX4</strain>
    </source>
</reference>
<dbReference type="RefSeq" id="WP_186840561.1">
    <property type="nucleotide sequence ID" value="NZ_JACOOZ010000008.1"/>
</dbReference>
<dbReference type="EMBL" id="JACOOZ010000008">
    <property type="protein sequence ID" value="MBC5668527.1"/>
    <property type="molecule type" value="Genomic_DNA"/>
</dbReference>
<sequence length="1000" mass="108405">MQTVGAVALDLNLNEKGFNSQLKSIGNMAKKVGATIAGAFAIKKGVDFGKDCIELGSDLTEVQNVVDVAFPKMNKTIDKFAKNAAAQFGLSETMAKRYAGTFGSMSKAFGFSEKEAAEMSTTLTGLSGDVASFYNISQDEAYTKLKSVFTGETESLKDLGVVMTQTALDQFALQNGFGKTTAKMTEQEKVALRYAFVQKQLTDASGDFARTSDSWANQTRILNLQFESLKANIGQGLINIFAPVLKLINTLLAKLSTLAGAFKSFTEMLTGNKNEDTSVSETSDDLKGIKDNADGATSGMDGLAKSTKKAAKAANGLANFDNLNVMQQDSDSSTPGSGSGDINGVKYSTKGIDAGNGSLGKMDKLLSMILNKFRKLSKLFLAGFTLGLKSDGFEQILNYLRNIGDNLKDIFTDPKVVSAANNWVDNVVYNLGRITGSVASIGVSIGTMLIGGINKFLDQNKDYIKGKFVEILDISSERATIWGNFFDALADIYTIFENDNAQQIVADIISIFTIVHLEVLSLCEKIGRDVLSAITKPIIENKDAIKEALDNTLTPISKIVGGIKDFIQGVFEIIQSNYDKYVKPTLDNIGSGLSTIFSYVLDGYNAYISPVVDRIADGISDVLNSYIKPFVGSIIGFVGRIIDALGKLFNFLSPIIGWIIQTIMSKLGPAIEFVWIIVKTVVSMISVIITNLVNVINGIIDFIVGVFTGDWQKAWDGIKGIFSGIFDGIKNVIKVAMEFVRDIIVAICGKIASFIKNVASGTVTVLKTSWSLIKNVFSGVAGFFTNIFSSALNGIKKIWENPGTFFDGVWKGIKGSFAHVTNWFKDTFSKAWQAVKDVFSRGGKIFTGIKDGISGVFKMVVNKIIDAMNGIIKKPFNDINGMLNKIRDVKIMKWHPFHDLWEQNPLAVPQIPKLAKGAVLKPNAPFLAMVGDQKNGTNIEAPLETIKQALRDVQESNKGTGGNDNIVVNVFLKGDADGVFNLVKTEAKKYKNRTGTPAFN</sequence>
<gene>
    <name evidence="1" type="ORF">H8S00_11145</name>
</gene>
<protein>
    <recommendedName>
        <fullName evidence="3">Phage-related protein</fullName>
    </recommendedName>
</protein>
<dbReference type="InterPro" id="IPR016024">
    <property type="entry name" value="ARM-type_fold"/>
</dbReference>
<dbReference type="Proteomes" id="UP000597877">
    <property type="component" value="Unassembled WGS sequence"/>
</dbReference>
<evidence type="ECO:0000313" key="1">
    <source>
        <dbReference type="EMBL" id="MBC5668527.1"/>
    </source>
</evidence>